<dbReference type="GeneID" id="77807072"/>
<evidence type="ECO:0000313" key="2">
    <source>
        <dbReference type="EMBL" id="WAQ81870.1"/>
    </source>
</evidence>
<accession>A0ABY7CAQ5</accession>
<feature type="compositionally biased region" description="Polar residues" evidence="1">
    <location>
        <begin position="1"/>
        <end position="17"/>
    </location>
</feature>
<gene>
    <name evidence="2" type="ORF">PtA15_2A183</name>
</gene>
<evidence type="ECO:0000313" key="3">
    <source>
        <dbReference type="Proteomes" id="UP001164743"/>
    </source>
</evidence>
<name>A0ABY7CAQ5_9BASI</name>
<dbReference type="Proteomes" id="UP001164743">
    <property type="component" value="Chromosome 2A"/>
</dbReference>
<organism evidence="2 3">
    <name type="scientific">Puccinia triticina</name>
    <dbReference type="NCBI Taxonomy" id="208348"/>
    <lineage>
        <taxon>Eukaryota</taxon>
        <taxon>Fungi</taxon>
        <taxon>Dikarya</taxon>
        <taxon>Basidiomycota</taxon>
        <taxon>Pucciniomycotina</taxon>
        <taxon>Pucciniomycetes</taxon>
        <taxon>Pucciniales</taxon>
        <taxon>Pucciniaceae</taxon>
        <taxon>Puccinia</taxon>
    </lineage>
</organism>
<proteinExistence type="predicted"/>
<reference evidence="2" key="1">
    <citation type="submission" date="2022-10" db="EMBL/GenBank/DDBJ databases">
        <title>Puccinia triticina Genome sequencing and assembly.</title>
        <authorList>
            <person name="Li C."/>
        </authorList>
    </citation>
    <scope>NUCLEOTIDE SEQUENCE</scope>
    <source>
        <strain evidence="2">Pt15</strain>
    </source>
</reference>
<keyword evidence="3" id="KW-1185">Reference proteome</keyword>
<feature type="region of interest" description="Disordered" evidence="1">
    <location>
        <begin position="1"/>
        <end position="24"/>
    </location>
</feature>
<sequence length="81" mass="8804">MQLASATSSETQDQQSEFGKADKKSPVACMITGQDFRARFMSPLIVGLKANIGDMYHQVTLAQHVTQPTAHQPVNAVSLML</sequence>
<protein>
    <submittedName>
        <fullName evidence="2">Uncharacterized protein</fullName>
    </submittedName>
</protein>
<evidence type="ECO:0000256" key="1">
    <source>
        <dbReference type="SAM" id="MobiDB-lite"/>
    </source>
</evidence>
<dbReference type="EMBL" id="CP110422">
    <property type="protein sequence ID" value="WAQ81870.1"/>
    <property type="molecule type" value="Genomic_DNA"/>
</dbReference>
<dbReference type="RefSeq" id="XP_053017425.1">
    <property type="nucleotide sequence ID" value="XM_053166177.1"/>
</dbReference>